<dbReference type="GO" id="GO:0016491">
    <property type="term" value="F:oxidoreductase activity"/>
    <property type="evidence" value="ECO:0007669"/>
    <property type="project" value="InterPro"/>
</dbReference>
<feature type="domain" description="Plastocyanin-like" evidence="4">
    <location>
        <begin position="320"/>
        <end position="467"/>
    </location>
</feature>
<dbReference type="Gramene" id="TRITD2Bv1G201110.3">
    <property type="protein sequence ID" value="TRITD2Bv1G201110.3"/>
    <property type="gene ID" value="TRITD2Bv1G201110"/>
</dbReference>
<dbReference type="InterPro" id="IPR008972">
    <property type="entry name" value="Cupredoxin"/>
</dbReference>
<feature type="signal peptide" evidence="2">
    <location>
        <begin position="1"/>
        <end position="23"/>
    </location>
</feature>
<evidence type="ECO:0000313" key="7">
    <source>
        <dbReference type="Proteomes" id="UP000324705"/>
    </source>
</evidence>
<dbReference type="Pfam" id="PF00394">
    <property type="entry name" value="Cu-oxidase"/>
    <property type="match status" value="1"/>
</dbReference>
<feature type="chain" id="PRO_5040219735" description="L-ascorbate oxidase" evidence="2">
    <location>
        <begin position="24"/>
        <end position="497"/>
    </location>
</feature>
<dbReference type="SUPFAM" id="SSF49503">
    <property type="entry name" value="Cupredoxins"/>
    <property type="match status" value="3"/>
</dbReference>
<dbReference type="Proteomes" id="UP000324705">
    <property type="component" value="Chromosome 2B"/>
</dbReference>
<evidence type="ECO:0008006" key="8">
    <source>
        <dbReference type="Google" id="ProtNLM"/>
    </source>
</evidence>
<keyword evidence="2" id="KW-0732">Signal</keyword>
<comment type="similarity">
    <text evidence="1">Belongs to the multicopper oxidase family.</text>
</comment>
<dbReference type="PANTHER" id="PTHR11709:SF387">
    <property type="entry name" value="OS04G0561900 PROTEIN"/>
    <property type="match status" value="1"/>
</dbReference>
<gene>
    <name evidence="6" type="ORF">TRITD_2Bv1G201110</name>
</gene>
<protein>
    <recommendedName>
        <fullName evidence="8">L-ascorbate oxidase</fullName>
    </recommendedName>
</protein>
<evidence type="ECO:0000256" key="1">
    <source>
        <dbReference type="ARBA" id="ARBA00010609"/>
    </source>
</evidence>
<evidence type="ECO:0000256" key="2">
    <source>
        <dbReference type="SAM" id="SignalP"/>
    </source>
</evidence>
<dbReference type="Pfam" id="PF07732">
    <property type="entry name" value="Cu-oxidase_3"/>
    <property type="match status" value="1"/>
</dbReference>
<feature type="domain" description="Plastocyanin-like" evidence="5">
    <location>
        <begin position="34"/>
        <end position="148"/>
    </location>
</feature>
<dbReference type="InterPro" id="IPR011707">
    <property type="entry name" value="Cu-oxidase-like_N"/>
</dbReference>
<dbReference type="EMBL" id="LT934114">
    <property type="protein sequence ID" value="VAH50496.1"/>
    <property type="molecule type" value="Genomic_DNA"/>
</dbReference>
<sequence length="497" mass="54574">MAAAAARVVALACVLSLVLSAQAEAPYRFFDWEVTYGDINPLGGVPQQGILINGQFPGPEVDCQTNDNLVINVRNRLPEPFLLSWNGIQQRKNSWQDGVSGTNCPIPPGQNYTYHMQAKDQIGSFFYFPSLAFHKAAGGFGAIRINSRPRIPVPFPPPADEFTVLIGDWYNTTHKALQAMLDDGKLLPSPDAILINGKGPGRANFTVEQGKTYRLRISNVGLRSTLNFMNRPARSYHIAVSSRFTNQTLNSTAVLRYAGSTGPVSGPLRAGNQSDVDFSLNQARSIRTNLTASGPRPNPQVGGKPRYGVNGVSYVDADTPLKLADYYNISGVFRMDGIPDAPAATHSGTQNGTGADAALKNQTAVMDSDHRSFVEVVFENSEDSVQSWHLDGYSVFVVGMDKGAWSEESRKGYNLVDAVTRCTVQVYPRGWTAIFIALDNVGMWNVRSEDWVRRYLGQQFYLRVYTPTHSVRDELPVPTNAILCGRATNKSRLPFSQ</sequence>
<dbReference type="Pfam" id="PF07731">
    <property type="entry name" value="Cu-oxidase_2"/>
    <property type="match status" value="1"/>
</dbReference>
<dbReference type="Gene3D" id="2.60.40.420">
    <property type="entry name" value="Cupredoxins - blue copper proteins"/>
    <property type="match status" value="3"/>
</dbReference>
<proteinExistence type="inferred from homology"/>
<dbReference type="InterPro" id="IPR045087">
    <property type="entry name" value="Cu-oxidase_fam"/>
</dbReference>
<dbReference type="InterPro" id="IPR034273">
    <property type="entry name" value="CuRO_1_AAO-like"/>
</dbReference>
<dbReference type="InterPro" id="IPR001117">
    <property type="entry name" value="Cu-oxidase_2nd"/>
</dbReference>
<evidence type="ECO:0000259" key="4">
    <source>
        <dbReference type="Pfam" id="PF07731"/>
    </source>
</evidence>
<keyword evidence="7" id="KW-1185">Reference proteome</keyword>
<feature type="domain" description="Plastocyanin-like" evidence="3">
    <location>
        <begin position="161"/>
        <end position="228"/>
    </location>
</feature>
<reference evidence="6 7" key="1">
    <citation type="submission" date="2017-09" db="EMBL/GenBank/DDBJ databases">
        <authorList>
            <consortium name="International Durum Wheat Genome Sequencing Consortium (IDWGSC)"/>
            <person name="Milanesi L."/>
        </authorList>
    </citation>
    <scope>NUCLEOTIDE SEQUENCE [LARGE SCALE GENOMIC DNA]</scope>
    <source>
        <strain evidence="7">cv. Svevo</strain>
    </source>
</reference>
<organism evidence="6 7">
    <name type="scientific">Triticum turgidum subsp. durum</name>
    <name type="common">Durum wheat</name>
    <name type="synonym">Triticum durum</name>
    <dbReference type="NCBI Taxonomy" id="4567"/>
    <lineage>
        <taxon>Eukaryota</taxon>
        <taxon>Viridiplantae</taxon>
        <taxon>Streptophyta</taxon>
        <taxon>Embryophyta</taxon>
        <taxon>Tracheophyta</taxon>
        <taxon>Spermatophyta</taxon>
        <taxon>Magnoliopsida</taxon>
        <taxon>Liliopsida</taxon>
        <taxon>Poales</taxon>
        <taxon>Poaceae</taxon>
        <taxon>BOP clade</taxon>
        <taxon>Pooideae</taxon>
        <taxon>Triticodae</taxon>
        <taxon>Triticeae</taxon>
        <taxon>Triticinae</taxon>
        <taxon>Triticum</taxon>
    </lineage>
</organism>
<dbReference type="CDD" id="cd13846">
    <property type="entry name" value="CuRO_1_AAO_like_1"/>
    <property type="match status" value="1"/>
</dbReference>
<dbReference type="PANTHER" id="PTHR11709">
    <property type="entry name" value="MULTI-COPPER OXIDASE"/>
    <property type="match status" value="1"/>
</dbReference>
<name>A0A9R1PWT2_TRITD</name>
<dbReference type="InterPro" id="IPR011706">
    <property type="entry name" value="Cu-oxidase_C"/>
</dbReference>
<evidence type="ECO:0000259" key="3">
    <source>
        <dbReference type="Pfam" id="PF00394"/>
    </source>
</evidence>
<dbReference type="GO" id="GO:0005507">
    <property type="term" value="F:copper ion binding"/>
    <property type="evidence" value="ECO:0007669"/>
    <property type="project" value="InterPro"/>
</dbReference>
<dbReference type="AlphaFoldDB" id="A0A9R1PWT2"/>
<evidence type="ECO:0000313" key="6">
    <source>
        <dbReference type="EMBL" id="VAH50496.1"/>
    </source>
</evidence>
<accession>A0A9R1PWT2</accession>
<evidence type="ECO:0000259" key="5">
    <source>
        <dbReference type="Pfam" id="PF07732"/>
    </source>
</evidence>